<keyword evidence="8" id="KW-0239">DNA-directed DNA polymerase</keyword>
<evidence type="ECO:0000256" key="7">
    <source>
        <dbReference type="ARBA" id="ARBA00022918"/>
    </source>
</evidence>
<evidence type="ECO:0000256" key="1">
    <source>
        <dbReference type="ARBA" id="ARBA00022722"/>
    </source>
</evidence>
<dbReference type="InterPro" id="IPR012337">
    <property type="entry name" value="RNaseH-like_sf"/>
</dbReference>
<feature type="coiled-coil region" evidence="11">
    <location>
        <begin position="6"/>
        <end position="40"/>
    </location>
</feature>
<evidence type="ECO:0000256" key="2">
    <source>
        <dbReference type="ARBA" id="ARBA00022723"/>
    </source>
</evidence>
<organism evidence="13 14">
    <name type="scientific">Tanacetum coccineum</name>
    <dbReference type="NCBI Taxonomy" id="301880"/>
    <lineage>
        <taxon>Eukaryota</taxon>
        <taxon>Viridiplantae</taxon>
        <taxon>Streptophyta</taxon>
        <taxon>Embryophyta</taxon>
        <taxon>Tracheophyta</taxon>
        <taxon>Spermatophyta</taxon>
        <taxon>Magnoliopsida</taxon>
        <taxon>eudicotyledons</taxon>
        <taxon>Gunneridae</taxon>
        <taxon>Pentapetalae</taxon>
        <taxon>asterids</taxon>
        <taxon>campanulids</taxon>
        <taxon>Asterales</taxon>
        <taxon>Asteraceae</taxon>
        <taxon>Asteroideae</taxon>
        <taxon>Anthemideae</taxon>
        <taxon>Anthemidinae</taxon>
        <taxon>Tanacetum</taxon>
    </lineage>
</organism>
<keyword evidence="8" id="KW-0808">Transferase</keyword>
<keyword evidence="11" id="KW-0175">Coiled coil</keyword>
<dbReference type="InterPro" id="IPR001584">
    <property type="entry name" value="Integrase_cat-core"/>
</dbReference>
<keyword evidence="10" id="KW-0511">Multifunctional enzyme</keyword>
<evidence type="ECO:0000313" key="14">
    <source>
        <dbReference type="Proteomes" id="UP001151760"/>
    </source>
</evidence>
<keyword evidence="5" id="KW-0460">Magnesium</keyword>
<dbReference type="InterPro" id="IPR039537">
    <property type="entry name" value="Retrotran_Ty1/copia-like"/>
</dbReference>
<keyword evidence="8" id="KW-0548">Nucleotidyltransferase</keyword>
<proteinExistence type="predicted"/>
<keyword evidence="4" id="KW-0378">Hydrolase</keyword>
<dbReference type="EMBL" id="BQNB010011837">
    <property type="protein sequence ID" value="GJS95799.1"/>
    <property type="molecule type" value="Genomic_DNA"/>
</dbReference>
<keyword evidence="3" id="KW-0255">Endonuclease</keyword>
<keyword evidence="6" id="KW-0229">DNA integration</keyword>
<feature type="domain" description="Integrase catalytic" evidence="12">
    <location>
        <begin position="446"/>
        <end position="616"/>
    </location>
</feature>
<name>A0ABQ4ZZR4_9ASTR</name>
<keyword evidence="9" id="KW-0233">DNA recombination</keyword>
<keyword evidence="14" id="KW-1185">Reference proteome</keyword>
<comment type="caution">
    <text evidence="13">The sequence shown here is derived from an EMBL/GenBank/DDBJ whole genome shotgun (WGS) entry which is preliminary data.</text>
</comment>
<reference evidence="13" key="2">
    <citation type="submission" date="2022-01" db="EMBL/GenBank/DDBJ databases">
        <authorList>
            <person name="Yamashiro T."/>
            <person name="Shiraishi A."/>
            <person name="Satake H."/>
            <person name="Nakayama K."/>
        </authorList>
    </citation>
    <scope>NUCLEOTIDE SEQUENCE</scope>
</reference>
<evidence type="ECO:0000259" key="12">
    <source>
        <dbReference type="PROSITE" id="PS50994"/>
    </source>
</evidence>
<gene>
    <name evidence="13" type="ORF">Tco_0802767</name>
</gene>
<evidence type="ECO:0000256" key="4">
    <source>
        <dbReference type="ARBA" id="ARBA00022801"/>
    </source>
</evidence>
<dbReference type="PANTHER" id="PTHR42648:SF11">
    <property type="entry name" value="TRANSPOSON TY4-P GAG-POL POLYPROTEIN"/>
    <property type="match status" value="1"/>
</dbReference>
<dbReference type="PANTHER" id="PTHR42648">
    <property type="entry name" value="TRANSPOSASE, PUTATIVE-RELATED"/>
    <property type="match status" value="1"/>
</dbReference>
<dbReference type="SUPFAM" id="SSF53098">
    <property type="entry name" value="Ribonuclease H-like"/>
    <property type="match status" value="1"/>
</dbReference>
<dbReference type="InterPro" id="IPR013103">
    <property type="entry name" value="RVT_2"/>
</dbReference>
<evidence type="ECO:0000256" key="5">
    <source>
        <dbReference type="ARBA" id="ARBA00022842"/>
    </source>
</evidence>
<dbReference type="PROSITE" id="PS50994">
    <property type="entry name" value="INTEGRASE"/>
    <property type="match status" value="1"/>
</dbReference>
<keyword evidence="1" id="KW-0540">Nuclease</keyword>
<sequence length="862" mass="98818">MIDSQMDDMIKEKLALEQQIDSLEQNLSNQIKENESLLQTFIVFKNESKEKESKYMDKEIDLEKKIKELDNIVYKVGQSAQTVHMLTKPQVIYDDTHKQALGYQNPFYLKKAQRIKPTLDIDFGRNFGKHFVPQQELYDEQAFWLQTSHPNIDQSATSPVKIEPPRELPKVSLVNTSLKKLKYHLGKFDTMVKKRITHDAITEREWGFELTKKVLNEEVIPFKNSLQTLVKDFENVLLNELNEVKTMFNQMEAALDQCSVDKKLFEIEKKELKLENEHNIALGMMKMENDRLMEILVSQDLAHTAVNSLAVINDYQSMEKSYIEEYERNLRLAAELSQMNKLLKTCCRLEQRCISLELKLQHNKESFQNDKSCENPYALEFQEFFEIKSQLQANNTTISNLKNHIQKLKGKSVANCSEFMINPKVIPQSTSANLVPPKETTSHSVETQKPEIKFYSKRPKQVKIVGSSKKAKIVESKIANNSDPNHSWGSNAIDVPSSSFLVNDRLSRLFSVRLNAIVRNVRTNNGTKFVNQTLHEFYENVGITHQTSVARTPQQNGLVERQNRTLVEAARTMLIFSKDPLFMWAKAINTACYTQNRSLICLRYNKTPYELMHDKKSDLSFLYVFGSLCYPTNDSEDLGKLNAKADIVLGLVPNHVPQQPFNPPNINDWDHLFQPMFDEYFNPPSSVVSPVQVAATPKAIDIAGSPSSTTINLDAPLTIISSTNQQQQSFIISQGVEEPIPNAHFDDLCHEPLHDVFTFQESSSNVQSSHSPLELIEPKNFKEAMLESLWIDAIQEGIYEFKRLQVKTKKIGGVLKNKARLVAQGFRQEEGIDFEKSFAPVARIEAIRIFVENATNKNMMIY</sequence>
<evidence type="ECO:0000256" key="8">
    <source>
        <dbReference type="ARBA" id="ARBA00022932"/>
    </source>
</evidence>
<dbReference type="Pfam" id="PF07727">
    <property type="entry name" value="RVT_2"/>
    <property type="match status" value="1"/>
</dbReference>
<keyword evidence="7" id="KW-0695">RNA-directed DNA polymerase</keyword>
<dbReference type="InterPro" id="IPR036397">
    <property type="entry name" value="RNaseH_sf"/>
</dbReference>
<dbReference type="Gene3D" id="3.30.420.10">
    <property type="entry name" value="Ribonuclease H-like superfamily/Ribonuclease H"/>
    <property type="match status" value="1"/>
</dbReference>
<reference evidence="13" key="1">
    <citation type="journal article" date="2022" name="Int. J. Mol. Sci.">
        <title>Draft Genome of Tanacetum Coccineum: Genomic Comparison of Closely Related Tanacetum-Family Plants.</title>
        <authorList>
            <person name="Yamashiro T."/>
            <person name="Shiraishi A."/>
            <person name="Nakayama K."/>
            <person name="Satake H."/>
        </authorList>
    </citation>
    <scope>NUCLEOTIDE SEQUENCE</scope>
</reference>
<evidence type="ECO:0000256" key="6">
    <source>
        <dbReference type="ARBA" id="ARBA00022908"/>
    </source>
</evidence>
<evidence type="ECO:0000256" key="11">
    <source>
        <dbReference type="SAM" id="Coils"/>
    </source>
</evidence>
<evidence type="ECO:0000256" key="10">
    <source>
        <dbReference type="ARBA" id="ARBA00023268"/>
    </source>
</evidence>
<evidence type="ECO:0000256" key="3">
    <source>
        <dbReference type="ARBA" id="ARBA00022759"/>
    </source>
</evidence>
<protein>
    <submittedName>
        <fullName evidence="13">Retrovirus-related pol polyprotein from transposon TNT 1-94</fullName>
    </submittedName>
</protein>
<evidence type="ECO:0000313" key="13">
    <source>
        <dbReference type="EMBL" id="GJS95799.1"/>
    </source>
</evidence>
<evidence type="ECO:0000256" key="9">
    <source>
        <dbReference type="ARBA" id="ARBA00023172"/>
    </source>
</evidence>
<accession>A0ABQ4ZZR4</accession>
<keyword evidence="2" id="KW-0479">Metal-binding</keyword>
<dbReference type="Proteomes" id="UP001151760">
    <property type="component" value="Unassembled WGS sequence"/>
</dbReference>